<evidence type="ECO:0000259" key="1">
    <source>
        <dbReference type="Pfam" id="PF13649"/>
    </source>
</evidence>
<dbReference type="Proteomes" id="UP000597444">
    <property type="component" value="Unassembled WGS sequence"/>
</dbReference>
<dbReference type="RefSeq" id="WP_220208664.1">
    <property type="nucleotide sequence ID" value="NZ_BNJK01000002.1"/>
</dbReference>
<dbReference type="InterPro" id="IPR041698">
    <property type="entry name" value="Methyltransf_25"/>
</dbReference>
<feature type="domain" description="Methyltransferase" evidence="1">
    <location>
        <begin position="52"/>
        <end position="149"/>
    </location>
</feature>
<dbReference type="Pfam" id="PF13649">
    <property type="entry name" value="Methyltransf_25"/>
    <property type="match status" value="1"/>
</dbReference>
<proteinExistence type="predicted"/>
<dbReference type="InterPro" id="IPR029063">
    <property type="entry name" value="SAM-dependent_MTases_sf"/>
</dbReference>
<reference evidence="2" key="1">
    <citation type="submission" date="2020-10" db="EMBL/GenBank/DDBJ databases">
        <title>Taxonomic study of unclassified bacteria belonging to the class Ktedonobacteria.</title>
        <authorList>
            <person name="Yabe S."/>
            <person name="Wang C.M."/>
            <person name="Zheng Y."/>
            <person name="Sakai Y."/>
            <person name="Cavaletti L."/>
            <person name="Monciardini P."/>
            <person name="Donadio S."/>
        </authorList>
    </citation>
    <scope>NUCLEOTIDE SEQUENCE</scope>
    <source>
        <strain evidence="2">ID150040</strain>
    </source>
</reference>
<dbReference type="CDD" id="cd02440">
    <property type="entry name" value="AdoMet_MTases"/>
    <property type="match status" value="1"/>
</dbReference>
<dbReference type="PANTHER" id="PTHR43591">
    <property type="entry name" value="METHYLTRANSFERASE"/>
    <property type="match status" value="1"/>
</dbReference>
<protein>
    <recommendedName>
        <fullName evidence="1">Methyltransferase domain-containing protein</fullName>
    </recommendedName>
</protein>
<organism evidence="2 3">
    <name type="scientific">Reticulibacter mediterranei</name>
    <dbReference type="NCBI Taxonomy" id="2778369"/>
    <lineage>
        <taxon>Bacteria</taxon>
        <taxon>Bacillati</taxon>
        <taxon>Chloroflexota</taxon>
        <taxon>Ktedonobacteria</taxon>
        <taxon>Ktedonobacterales</taxon>
        <taxon>Reticulibacteraceae</taxon>
        <taxon>Reticulibacter</taxon>
    </lineage>
</organism>
<evidence type="ECO:0000313" key="3">
    <source>
        <dbReference type="Proteomes" id="UP000597444"/>
    </source>
</evidence>
<dbReference type="GO" id="GO:0008168">
    <property type="term" value="F:methyltransferase activity"/>
    <property type="evidence" value="ECO:0007669"/>
    <property type="project" value="TreeGrafter"/>
</dbReference>
<dbReference type="Gene3D" id="3.40.50.150">
    <property type="entry name" value="Vaccinia Virus protein VP39"/>
    <property type="match status" value="1"/>
</dbReference>
<comment type="caution">
    <text evidence="2">The sequence shown here is derived from an EMBL/GenBank/DDBJ whole genome shotgun (WGS) entry which is preliminary data.</text>
</comment>
<dbReference type="EMBL" id="BNJK01000002">
    <property type="protein sequence ID" value="GHO97890.1"/>
    <property type="molecule type" value="Genomic_DNA"/>
</dbReference>
<dbReference type="PANTHER" id="PTHR43591:SF24">
    <property type="entry name" value="2-METHOXY-6-POLYPRENYL-1,4-BENZOQUINOL METHYLASE, MITOCHONDRIAL"/>
    <property type="match status" value="1"/>
</dbReference>
<evidence type="ECO:0000313" key="2">
    <source>
        <dbReference type="EMBL" id="GHO97890.1"/>
    </source>
</evidence>
<gene>
    <name evidence="2" type="ORF">KSF_079380</name>
</gene>
<keyword evidence="3" id="KW-1185">Reference proteome</keyword>
<accession>A0A8J3IW48</accession>
<sequence>MAESAARKNTYIMDAENAAEIARLSHLHRLITSTVGGLLPPIAHIPSFQTMLDIASGPGDWVLDMASTYPDIQITGIDISTLLTEYAMTRAQDQGLTNAHFCQMDAMRPLAFTDASFDLVHARHLYTFMLADAWPNLLRECVRVTRPGGIVCLTEVELNLSNSAAQERFAHLLAQALQRANMSFSANGHHSNITPMLGRFLRDAGCRYIRRAAYMLDYSADEDTFSLGYQHVVAGCKLLQPFLLETGVAEEQELHRLQHLLQEELLAPEFCGVLIITTAWGTVPS</sequence>
<dbReference type="AlphaFoldDB" id="A0A8J3IW48"/>
<dbReference type="SUPFAM" id="SSF53335">
    <property type="entry name" value="S-adenosyl-L-methionine-dependent methyltransferases"/>
    <property type="match status" value="1"/>
</dbReference>
<name>A0A8J3IW48_9CHLR</name>